<organism evidence="2 3">
    <name type="scientific">Trypanosoma theileri</name>
    <dbReference type="NCBI Taxonomy" id="67003"/>
    <lineage>
        <taxon>Eukaryota</taxon>
        <taxon>Discoba</taxon>
        <taxon>Euglenozoa</taxon>
        <taxon>Kinetoplastea</taxon>
        <taxon>Metakinetoplastina</taxon>
        <taxon>Trypanosomatida</taxon>
        <taxon>Trypanosomatidae</taxon>
        <taxon>Trypanosoma</taxon>
    </lineage>
</organism>
<feature type="domain" description="Fungal lipase-type" evidence="1">
    <location>
        <begin position="313"/>
        <end position="455"/>
    </location>
</feature>
<dbReference type="AlphaFoldDB" id="A0A1X0NW60"/>
<dbReference type="PANTHER" id="PTHR45856">
    <property type="entry name" value="ALPHA/BETA-HYDROLASES SUPERFAMILY PROTEIN"/>
    <property type="match status" value="1"/>
</dbReference>
<evidence type="ECO:0000313" key="2">
    <source>
        <dbReference type="EMBL" id="ORC88935.1"/>
    </source>
</evidence>
<dbReference type="CDD" id="cd00519">
    <property type="entry name" value="Lipase_3"/>
    <property type="match status" value="1"/>
</dbReference>
<dbReference type="InterPro" id="IPR051218">
    <property type="entry name" value="Sec_MonoDiacylglyc_Lipase"/>
</dbReference>
<keyword evidence="3" id="KW-1185">Reference proteome</keyword>
<dbReference type="Pfam" id="PF01764">
    <property type="entry name" value="Lipase_3"/>
    <property type="match status" value="1"/>
</dbReference>
<evidence type="ECO:0000313" key="3">
    <source>
        <dbReference type="Proteomes" id="UP000192257"/>
    </source>
</evidence>
<sequence>MVKLVPPLLVNAKLVAKMRLATSLAREKISCIPRDILWPSVVLAGEYIQVCMVAYRTYLHIRLQQALRLAVAAPTAATTLYLGCVSLVWYPEPGATLDTSSVAALPLPRTTEELLKFGRDCARRYHQQCDAGETLGAAARNEFVGDMLCMMRALAAIEGTFEERTLVTASLSGRKSSHDVEYAASPAEEVLRIVLSISLDQGWFDIVEEARKKFEILVRERPVPPQANVASAVADLCALSYELERCTSSEEVTIIQRQRVARAVDAFRPENSVRERCTIAAEINVLPLVDLDKKTRCLMLTRRSPGRRPQLIITFIGTNSIRNWWTNFNYTTTELPISFGMQCFVHKGYLELLESIAFDKAAMEFDQIILIGHSLGGALAQLGGLYLANARPERRVTVLTVASPRVFSNSRGIWQRGKDWLISNSKLDENMIDLPSNCRHIRAFMCADVVPKLPPSLLGYQHVGTPLPLHTGCLTRLSFVGWGLWSCLFHSADMYKSVLEQPVVAQLHRYENVTAPPSHKEGKEID</sequence>
<dbReference type="EMBL" id="NBCO01000014">
    <property type="protein sequence ID" value="ORC88935.1"/>
    <property type="molecule type" value="Genomic_DNA"/>
</dbReference>
<dbReference type="SUPFAM" id="SSF53474">
    <property type="entry name" value="alpha/beta-Hydrolases"/>
    <property type="match status" value="1"/>
</dbReference>
<dbReference type="RefSeq" id="XP_028883001.1">
    <property type="nucleotide sequence ID" value="XM_029025591.1"/>
</dbReference>
<evidence type="ECO:0000259" key="1">
    <source>
        <dbReference type="Pfam" id="PF01764"/>
    </source>
</evidence>
<gene>
    <name evidence="2" type="ORF">TM35_000141460</name>
</gene>
<protein>
    <submittedName>
        <fullName evidence="2">Lipase-like protein</fullName>
    </submittedName>
</protein>
<dbReference type="InterPro" id="IPR002921">
    <property type="entry name" value="Fungal_lipase-type"/>
</dbReference>
<dbReference type="Gene3D" id="3.40.50.1820">
    <property type="entry name" value="alpha/beta hydrolase"/>
    <property type="match status" value="1"/>
</dbReference>
<proteinExistence type="predicted"/>
<dbReference type="Proteomes" id="UP000192257">
    <property type="component" value="Unassembled WGS sequence"/>
</dbReference>
<reference evidence="2 3" key="1">
    <citation type="submission" date="2017-03" db="EMBL/GenBank/DDBJ databases">
        <title>An alternative strategy for trypanosome survival in the mammalian bloodstream revealed through genome and transcriptome analysis of the ubiquitous bovine parasite Trypanosoma (Megatrypanum) theileri.</title>
        <authorList>
            <person name="Kelly S."/>
            <person name="Ivens A."/>
            <person name="Mott A."/>
            <person name="O'Neill E."/>
            <person name="Emms D."/>
            <person name="Macleod O."/>
            <person name="Voorheis P."/>
            <person name="Matthews J."/>
            <person name="Matthews K."/>
            <person name="Carrington M."/>
        </authorList>
    </citation>
    <scope>NUCLEOTIDE SEQUENCE [LARGE SCALE GENOMIC DNA]</scope>
    <source>
        <strain evidence="2">Edinburgh</strain>
    </source>
</reference>
<accession>A0A1X0NW60</accession>
<dbReference type="VEuPathDB" id="TriTrypDB:TM35_000141460"/>
<dbReference type="GO" id="GO:0006629">
    <property type="term" value="P:lipid metabolic process"/>
    <property type="evidence" value="ECO:0007669"/>
    <property type="project" value="InterPro"/>
</dbReference>
<comment type="caution">
    <text evidence="2">The sequence shown here is derived from an EMBL/GenBank/DDBJ whole genome shotgun (WGS) entry which is preliminary data.</text>
</comment>
<dbReference type="PANTHER" id="PTHR45856:SF11">
    <property type="entry name" value="FUNGAL LIPASE-LIKE DOMAIN-CONTAINING PROTEIN"/>
    <property type="match status" value="1"/>
</dbReference>
<name>A0A1X0NW60_9TRYP</name>
<dbReference type="GeneID" id="39985371"/>
<dbReference type="OrthoDB" id="426718at2759"/>
<dbReference type="InterPro" id="IPR029058">
    <property type="entry name" value="AB_hydrolase_fold"/>
</dbReference>